<dbReference type="Gene3D" id="1.10.287.950">
    <property type="entry name" value="Methyl-accepting chemotaxis protein"/>
    <property type="match status" value="1"/>
</dbReference>
<dbReference type="GO" id="GO:0007165">
    <property type="term" value="P:signal transduction"/>
    <property type="evidence" value="ECO:0007669"/>
    <property type="project" value="UniProtKB-KW"/>
</dbReference>
<proteinExistence type="predicted"/>
<name>A0A4U1BHY4_9GAMM</name>
<keyword evidence="4" id="KW-1185">Reference proteome</keyword>
<dbReference type="Pfam" id="PF00015">
    <property type="entry name" value="MCPsignal"/>
    <property type="match status" value="1"/>
</dbReference>
<gene>
    <name evidence="3" type="ORF">FCL40_04635</name>
</gene>
<dbReference type="PROSITE" id="PS50111">
    <property type="entry name" value="CHEMOTAXIS_TRANSDUC_2"/>
    <property type="match status" value="1"/>
</dbReference>
<evidence type="ECO:0000313" key="4">
    <source>
        <dbReference type="Proteomes" id="UP000305674"/>
    </source>
</evidence>
<keyword evidence="1" id="KW-0807">Transducer</keyword>
<protein>
    <recommendedName>
        <fullName evidence="2">Methyl-accepting transducer domain-containing protein</fullName>
    </recommendedName>
</protein>
<evidence type="ECO:0000259" key="2">
    <source>
        <dbReference type="PROSITE" id="PS50111"/>
    </source>
</evidence>
<dbReference type="EMBL" id="SWCI01000002">
    <property type="protein sequence ID" value="TKB50687.1"/>
    <property type="molecule type" value="Genomic_DNA"/>
</dbReference>
<dbReference type="GO" id="GO:0006935">
    <property type="term" value="P:chemotaxis"/>
    <property type="evidence" value="ECO:0007669"/>
    <property type="project" value="UniProtKB-ARBA"/>
</dbReference>
<accession>A0A4U1BHY4</accession>
<comment type="caution">
    <text evidence="3">The sequence shown here is derived from an EMBL/GenBank/DDBJ whole genome shotgun (WGS) entry which is preliminary data.</text>
</comment>
<dbReference type="Proteomes" id="UP000305674">
    <property type="component" value="Unassembled WGS sequence"/>
</dbReference>
<dbReference type="AlphaFoldDB" id="A0A4U1BHY4"/>
<evidence type="ECO:0000313" key="3">
    <source>
        <dbReference type="EMBL" id="TKB50687.1"/>
    </source>
</evidence>
<dbReference type="GO" id="GO:0016020">
    <property type="term" value="C:membrane"/>
    <property type="evidence" value="ECO:0007669"/>
    <property type="project" value="InterPro"/>
</dbReference>
<sequence length="116" mass="12897">MEAIRAVINLIADQTNLLVVNAALEAARADERGWEGRGGEGAEGPEGPFWAICASARWVIASEKRPSFQWPGFQPMRKRSKSAQAKGNSWYCSRVRDASRGRLQPPSPSRWASLWQ</sequence>
<dbReference type="InterPro" id="IPR004089">
    <property type="entry name" value="MCPsignal_dom"/>
</dbReference>
<feature type="domain" description="Methyl-accepting transducer" evidence="2">
    <location>
        <begin position="1"/>
        <end position="65"/>
    </location>
</feature>
<organism evidence="3 4">
    <name type="scientific">Ferrimonas sediminicola</name>
    <dbReference type="NCBI Taxonomy" id="2569538"/>
    <lineage>
        <taxon>Bacteria</taxon>
        <taxon>Pseudomonadati</taxon>
        <taxon>Pseudomonadota</taxon>
        <taxon>Gammaproteobacteria</taxon>
        <taxon>Alteromonadales</taxon>
        <taxon>Ferrimonadaceae</taxon>
        <taxon>Ferrimonas</taxon>
    </lineage>
</organism>
<dbReference type="SUPFAM" id="SSF58104">
    <property type="entry name" value="Methyl-accepting chemotaxis protein (MCP) signaling domain"/>
    <property type="match status" value="1"/>
</dbReference>
<reference evidence="3 4" key="1">
    <citation type="submission" date="2019-04" db="EMBL/GenBank/DDBJ databases">
        <authorList>
            <person name="Hwang J.C."/>
        </authorList>
    </citation>
    <scope>NUCLEOTIDE SEQUENCE [LARGE SCALE GENOMIC DNA]</scope>
    <source>
        <strain evidence="3 4">IMCC35001</strain>
    </source>
</reference>
<evidence type="ECO:0000256" key="1">
    <source>
        <dbReference type="PROSITE-ProRule" id="PRU00284"/>
    </source>
</evidence>